<dbReference type="Pfam" id="PF05433">
    <property type="entry name" value="Rick_17kDa_Anti"/>
    <property type="match status" value="1"/>
</dbReference>
<protein>
    <submittedName>
        <fullName evidence="2">Glycine zipper 2TM domain-containing protein</fullName>
    </submittedName>
</protein>
<dbReference type="GO" id="GO:0019867">
    <property type="term" value="C:outer membrane"/>
    <property type="evidence" value="ECO:0007669"/>
    <property type="project" value="InterPro"/>
</dbReference>
<dbReference type="AlphaFoldDB" id="A0A3A3FP25"/>
<dbReference type="Proteomes" id="UP000265955">
    <property type="component" value="Unassembled WGS sequence"/>
</dbReference>
<dbReference type="InterPro" id="IPR008816">
    <property type="entry name" value="Gly_zipper_2TM_dom"/>
</dbReference>
<keyword evidence="3" id="KW-1185">Reference proteome</keyword>
<proteinExistence type="predicted"/>
<evidence type="ECO:0000259" key="1">
    <source>
        <dbReference type="Pfam" id="PF05433"/>
    </source>
</evidence>
<dbReference type="OrthoDB" id="5298161at2"/>
<accession>A0A3A3FP25</accession>
<sequence>MDSDVKWLVLLSAAALLPGCASSPPPPSTISSTQGTFLVQTAQVTNVKDVVLRDGRSTGLGSFVGSILGGVAGSKIGSGTGSAVAGIGGAVAGGMAGQHAEQSGSGRSTTEVTVRLDNGELRTFAVEPGESFRVGEMVKVTTNNGLVRLSH</sequence>
<reference evidence="3" key="1">
    <citation type="submission" date="2018-09" db="EMBL/GenBank/DDBJ databases">
        <authorList>
            <person name="Zhu H."/>
        </authorList>
    </citation>
    <scope>NUCLEOTIDE SEQUENCE [LARGE SCALE GENOMIC DNA]</scope>
    <source>
        <strain evidence="3">K1R23-30</strain>
    </source>
</reference>
<evidence type="ECO:0000313" key="3">
    <source>
        <dbReference type="Proteomes" id="UP000265955"/>
    </source>
</evidence>
<organism evidence="2 3">
    <name type="scientific">Noviherbaspirillum saxi</name>
    <dbReference type="NCBI Taxonomy" id="2320863"/>
    <lineage>
        <taxon>Bacteria</taxon>
        <taxon>Pseudomonadati</taxon>
        <taxon>Pseudomonadota</taxon>
        <taxon>Betaproteobacteria</taxon>
        <taxon>Burkholderiales</taxon>
        <taxon>Oxalobacteraceae</taxon>
        <taxon>Noviherbaspirillum</taxon>
    </lineage>
</organism>
<comment type="caution">
    <text evidence="2">The sequence shown here is derived from an EMBL/GenBank/DDBJ whole genome shotgun (WGS) entry which is preliminary data.</text>
</comment>
<feature type="domain" description="Glycine zipper 2TM" evidence="1">
    <location>
        <begin position="60"/>
        <end position="99"/>
    </location>
</feature>
<evidence type="ECO:0000313" key="2">
    <source>
        <dbReference type="EMBL" id="RJF97766.1"/>
    </source>
</evidence>
<name>A0A3A3FP25_9BURK</name>
<dbReference type="RefSeq" id="WP_119767713.1">
    <property type="nucleotide sequence ID" value="NZ_QYUO01000001.1"/>
</dbReference>
<dbReference type="EMBL" id="QYUO01000001">
    <property type="protein sequence ID" value="RJF97766.1"/>
    <property type="molecule type" value="Genomic_DNA"/>
</dbReference>
<gene>
    <name evidence="2" type="ORF">D3871_03940</name>
</gene>